<dbReference type="InterPro" id="IPR036291">
    <property type="entry name" value="NAD(P)-bd_dom_sf"/>
</dbReference>
<keyword evidence="8 10" id="KW-0413">Isomerase</keyword>
<reference evidence="12 13" key="1">
    <citation type="submission" date="2021-03" db="EMBL/GenBank/DDBJ databases">
        <title>Genomic Encyclopedia of Type Strains, Phase IV (KMG-IV): sequencing the most valuable type-strain genomes for metagenomic binning, comparative biology and taxonomic classification.</title>
        <authorList>
            <person name="Goeker M."/>
        </authorList>
    </citation>
    <scope>NUCLEOTIDE SEQUENCE [LARGE SCALE GENOMIC DNA]</scope>
    <source>
        <strain evidence="12 13">DSM 21600</strain>
    </source>
</reference>
<dbReference type="EMBL" id="JAGGJU010000007">
    <property type="protein sequence ID" value="MBP1851505.1"/>
    <property type="molecule type" value="Genomic_DNA"/>
</dbReference>
<dbReference type="RefSeq" id="WP_209946281.1">
    <property type="nucleotide sequence ID" value="NZ_JAGGJU010000007.1"/>
</dbReference>
<comment type="subunit">
    <text evidence="10">Homodimer.</text>
</comment>
<keyword evidence="9 10" id="KW-0119">Carbohydrate metabolism</keyword>
<evidence type="ECO:0000256" key="4">
    <source>
        <dbReference type="ARBA" id="ARBA00007637"/>
    </source>
</evidence>
<evidence type="ECO:0000256" key="5">
    <source>
        <dbReference type="ARBA" id="ARBA00013189"/>
    </source>
</evidence>
<evidence type="ECO:0000256" key="6">
    <source>
        <dbReference type="ARBA" id="ARBA00018569"/>
    </source>
</evidence>
<comment type="catalytic activity">
    <reaction evidence="1 10">
        <text>UDP-alpha-D-glucose = UDP-alpha-D-galactose</text>
        <dbReference type="Rhea" id="RHEA:22168"/>
        <dbReference type="ChEBI" id="CHEBI:58885"/>
        <dbReference type="ChEBI" id="CHEBI:66914"/>
        <dbReference type="EC" id="5.1.3.2"/>
    </reaction>
</comment>
<dbReference type="Gene3D" id="3.40.50.720">
    <property type="entry name" value="NAD(P)-binding Rossmann-like Domain"/>
    <property type="match status" value="1"/>
</dbReference>
<keyword evidence="13" id="KW-1185">Reference proteome</keyword>
<comment type="caution">
    <text evidence="12">The sequence shown here is derived from an EMBL/GenBank/DDBJ whole genome shotgun (WGS) entry which is preliminary data.</text>
</comment>
<comment type="similarity">
    <text evidence="4 10">Belongs to the NAD(P)-dependent epimerase/dehydratase family.</text>
</comment>
<gene>
    <name evidence="12" type="ORF">J2Z17_002950</name>
</gene>
<dbReference type="InterPro" id="IPR001509">
    <property type="entry name" value="Epimerase_deHydtase"/>
</dbReference>
<dbReference type="PANTHER" id="PTHR43725">
    <property type="entry name" value="UDP-GLUCOSE 4-EPIMERASE"/>
    <property type="match status" value="1"/>
</dbReference>
<keyword evidence="7 10" id="KW-0520">NAD</keyword>
<comment type="cofactor">
    <cofactor evidence="2 10">
        <name>NAD(+)</name>
        <dbReference type="ChEBI" id="CHEBI:57540"/>
    </cofactor>
</comment>
<dbReference type="Proteomes" id="UP000759443">
    <property type="component" value="Unassembled WGS sequence"/>
</dbReference>
<dbReference type="GO" id="GO:0003978">
    <property type="term" value="F:UDP-glucose 4-epimerase activity"/>
    <property type="evidence" value="ECO:0007669"/>
    <property type="project" value="UniProtKB-EC"/>
</dbReference>
<dbReference type="NCBIfam" id="TIGR01179">
    <property type="entry name" value="galE"/>
    <property type="match status" value="1"/>
</dbReference>
<evidence type="ECO:0000313" key="13">
    <source>
        <dbReference type="Proteomes" id="UP000759443"/>
    </source>
</evidence>
<feature type="domain" description="NAD-dependent epimerase/dehydratase" evidence="11">
    <location>
        <begin position="3"/>
        <end position="253"/>
    </location>
</feature>
<organism evidence="12 13">
    <name type="scientific">Rhizobium halophytocola</name>
    <dbReference type="NCBI Taxonomy" id="735519"/>
    <lineage>
        <taxon>Bacteria</taxon>
        <taxon>Pseudomonadati</taxon>
        <taxon>Pseudomonadota</taxon>
        <taxon>Alphaproteobacteria</taxon>
        <taxon>Hyphomicrobiales</taxon>
        <taxon>Rhizobiaceae</taxon>
        <taxon>Rhizobium/Agrobacterium group</taxon>
        <taxon>Rhizobium</taxon>
    </lineage>
</organism>
<dbReference type="PANTHER" id="PTHR43725:SF53">
    <property type="entry name" value="UDP-ARABINOSE 4-EPIMERASE 1"/>
    <property type="match status" value="1"/>
</dbReference>
<dbReference type="EC" id="5.1.3.2" evidence="5 10"/>
<dbReference type="SUPFAM" id="SSF51735">
    <property type="entry name" value="NAD(P)-binding Rossmann-fold domains"/>
    <property type="match status" value="1"/>
</dbReference>
<comment type="pathway">
    <text evidence="3 10">Carbohydrate metabolism; galactose metabolism.</text>
</comment>
<accession>A0ABS4E0N8</accession>
<proteinExistence type="inferred from homology"/>
<sequence length="344" mass="37240">MAILVTGGAGYIGSHMVWRLLDEGREVVVVDRLTTGFRWAVAPKAKFYLGDIGNADLLKQIFVENEIEAIVHFAGSVVVPESVRDPLEFYQNNTANTRTLLAAAVQAGVRAFIFSSTAAVYGTPSSLAPVTEMDTPRPENPYGSSKLMSEIMLADTARAHDLRFVALRYFNVAGADPEGRVGQSTRNATHLIKVACETALGQRNAIQVFGGDYPTHDGTGVRDYIHIADLISAHVEALGYLQNGGTSLIANCGYGRGFSVLDVLKTVERLSGKPLQVVHSGRRLGDAAYVVADSSLARERLGWSPRFDDLDLIVSSALTWQQKMMDVDLEDVSALQRRVAALAS</sequence>
<dbReference type="Pfam" id="PF01370">
    <property type="entry name" value="Epimerase"/>
    <property type="match status" value="1"/>
</dbReference>
<evidence type="ECO:0000256" key="2">
    <source>
        <dbReference type="ARBA" id="ARBA00001911"/>
    </source>
</evidence>
<evidence type="ECO:0000256" key="8">
    <source>
        <dbReference type="ARBA" id="ARBA00023235"/>
    </source>
</evidence>
<evidence type="ECO:0000313" key="12">
    <source>
        <dbReference type="EMBL" id="MBP1851505.1"/>
    </source>
</evidence>
<evidence type="ECO:0000256" key="7">
    <source>
        <dbReference type="ARBA" id="ARBA00023027"/>
    </source>
</evidence>
<evidence type="ECO:0000256" key="9">
    <source>
        <dbReference type="ARBA" id="ARBA00023277"/>
    </source>
</evidence>
<name>A0ABS4E0N8_9HYPH</name>
<dbReference type="Gene3D" id="3.90.25.10">
    <property type="entry name" value="UDP-galactose 4-epimerase, domain 1"/>
    <property type="match status" value="1"/>
</dbReference>
<evidence type="ECO:0000256" key="1">
    <source>
        <dbReference type="ARBA" id="ARBA00000083"/>
    </source>
</evidence>
<dbReference type="CDD" id="cd05247">
    <property type="entry name" value="UDP_G4E_1_SDR_e"/>
    <property type="match status" value="1"/>
</dbReference>
<evidence type="ECO:0000256" key="3">
    <source>
        <dbReference type="ARBA" id="ARBA00004947"/>
    </source>
</evidence>
<dbReference type="InterPro" id="IPR005886">
    <property type="entry name" value="UDP_G4E"/>
</dbReference>
<protein>
    <recommendedName>
        <fullName evidence="6 10">UDP-glucose 4-epimerase</fullName>
        <ecNumber evidence="5 10">5.1.3.2</ecNumber>
    </recommendedName>
</protein>
<evidence type="ECO:0000259" key="11">
    <source>
        <dbReference type="Pfam" id="PF01370"/>
    </source>
</evidence>
<evidence type="ECO:0000256" key="10">
    <source>
        <dbReference type="RuleBase" id="RU366046"/>
    </source>
</evidence>